<dbReference type="Proteomes" id="UP001551584">
    <property type="component" value="Unassembled WGS sequence"/>
</dbReference>
<organism evidence="1 2">
    <name type="scientific">Streptomyces chilikensis</name>
    <dbReference type="NCBI Taxonomy" id="1194079"/>
    <lineage>
        <taxon>Bacteria</taxon>
        <taxon>Bacillati</taxon>
        <taxon>Actinomycetota</taxon>
        <taxon>Actinomycetes</taxon>
        <taxon>Kitasatosporales</taxon>
        <taxon>Streptomycetaceae</taxon>
        <taxon>Streptomyces</taxon>
    </lineage>
</organism>
<gene>
    <name evidence="1" type="ORF">AB0D95_03270</name>
</gene>
<evidence type="ECO:0000313" key="2">
    <source>
        <dbReference type="Proteomes" id="UP001551584"/>
    </source>
</evidence>
<keyword evidence="2" id="KW-1185">Reference proteome</keyword>
<reference evidence="1 2" key="1">
    <citation type="submission" date="2024-06" db="EMBL/GenBank/DDBJ databases">
        <title>The Natural Products Discovery Center: Release of the First 8490 Sequenced Strains for Exploring Actinobacteria Biosynthetic Diversity.</title>
        <authorList>
            <person name="Kalkreuter E."/>
            <person name="Kautsar S.A."/>
            <person name="Yang D."/>
            <person name="Bader C.D."/>
            <person name="Teijaro C.N."/>
            <person name="Fluegel L."/>
            <person name="Davis C.M."/>
            <person name="Simpson J.R."/>
            <person name="Lauterbach L."/>
            <person name="Steele A.D."/>
            <person name="Gui C."/>
            <person name="Meng S."/>
            <person name="Li G."/>
            <person name="Viehrig K."/>
            <person name="Ye F."/>
            <person name="Su P."/>
            <person name="Kiefer A.F."/>
            <person name="Nichols A."/>
            <person name="Cepeda A.J."/>
            <person name="Yan W."/>
            <person name="Fan B."/>
            <person name="Jiang Y."/>
            <person name="Adhikari A."/>
            <person name="Zheng C.-J."/>
            <person name="Schuster L."/>
            <person name="Cowan T.M."/>
            <person name="Smanski M.J."/>
            <person name="Chevrette M.G."/>
            <person name="De Carvalho L.P.S."/>
            <person name="Shen B."/>
        </authorList>
    </citation>
    <scope>NUCLEOTIDE SEQUENCE [LARGE SCALE GENOMIC DNA]</scope>
    <source>
        <strain evidence="1 2">NPDC048117</strain>
    </source>
</reference>
<proteinExistence type="predicted"/>
<accession>A0ABV3EJE2</accession>
<protein>
    <submittedName>
        <fullName evidence="1">Uncharacterized protein</fullName>
    </submittedName>
</protein>
<evidence type="ECO:0000313" key="1">
    <source>
        <dbReference type="EMBL" id="MEU9576304.1"/>
    </source>
</evidence>
<dbReference type="EMBL" id="JBEZNA010000004">
    <property type="protein sequence ID" value="MEU9576304.1"/>
    <property type="molecule type" value="Genomic_DNA"/>
</dbReference>
<comment type="caution">
    <text evidence="1">The sequence shown here is derived from an EMBL/GenBank/DDBJ whole genome shotgun (WGS) entry which is preliminary data.</text>
</comment>
<sequence>MPIQPIPCAPGGGSGEPVEVTTCCSPSIASTALCRADGSTVLAVVRSGCVECGQTAENPTVVGWLDVAGTFTPGPLPADVGPCDAGCVDTVCRQLCDDTDGDGATDVTYSELWCIRGDGSAELVLTYRDDPSVPYVPVAPVDCTYGCPESETVQLCDARPDGTTVPFLRRYSFLQGTATFEDVALDGQTPHVVLGTITTCAGTSSSVCAEETTPVATLGLCLPDGRPLAVLVTRDCDGTVTQDGWLDLTTGTYTAGPPPTGAAACGDSRAFELAGVLCDVNATTGDVHGLVLVEYAYNADGSLDTVRLVDPATGATYALQGELRRCPSDTSGGGADTDLIVLCDTLPDGTVVSFVRDFRRDPVTQLVTGHTDYQLDGTPYAPSGTVGTCQQPTEGRDVEITPMCVLNANGSVVQQILAEVTYDTATGDRLGVNYVDPMTWGPVALPGGTHLGLCPGPEVPEVEPCGDTEVLQLCDVTYDPQAPIPTPAGDFTLTGNVVAANGGTTLWFAQANQPADGVAELTVSGLIPTVLYEFRFAAAWIGAGGADPVGNAAIYRLDVLDGATVLATRTRNVSNGSSVFPGGVLTEDMPPLAFLVPASGVVTVRFTDLTTGGGPNDRDLFVMPLEVRTAVLTVTRTPFLRRLTFDCDGGLTSTQDLALDGTTPYTVQGEAGHCASDGGTPATATPCDVQNVLEACRCDDTDGDGAADTDYVELLGVDCDGALTSLGTYLPDLSAPYTPVAPVPCEDTDEGADPATGVQARRLELTPGAVWDLAAYPLVQSVTAVAHAGTGTVTTADGASTLHATEAATWSVARDVDAALAGPLTIAATSGTVTITWTQGVTL</sequence>
<dbReference type="RefSeq" id="WP_359268434.1">
    <property type="nucleotide sequence ID" value="NZ_JBEZNA010000004.1"/>
</dbReference>
<name>A0ABV3EJE2_9ACTN</name>